<feature type="compositionally biased region" description="Acidic residues" evidence="1">
    <location>
        <begin position="59"/>
        <end position="74"/>
    </location>
</feature>
<keyword evidence="3" id="KW-1185">Reference proteome</keyword>
<evidence type="ECO:0000313" key="2">
    <source>
        <dbReference type="EMBL" id="CAH0562814.1"/>
    </source>
</evidence>
<dbReference type="AlphaFoldDB" id="A0A9P0FPU6"/>
<feature type="compositionally biased region" description="Polar residues" evidence="1">
    <location>
        <begin position="158"/>
        <end position="180"/>
    </location>
</feature>
<dbReference type="OrthoDB" id="5876240at2759"/>
<feature type="compositionally biased region" description="Polar residues" evidence="1">
    <location>
        <begin position="75"/>
        <end position="100"/>
    </location>
</feature>
<name>A0A9P0FPU6_BRAAE</name>
<organism evidence="2 3">
    <name type="scientific">Brassicogethes aeneus</name>
    <name type="common">Rape pollen beetle</name>
    <name type="synonym">Meligethes aeneus</name>
    <dbReference type="NCBI Taxonomy" id="1431903"/>
    <lineage>
        <taxon>Eukaryota</taxon>
        <taxon>Metazoa</taxon>
        <taxon>Ecdysozoa</taxon>
        <taxon>Arthropoda</taxon>
        <taxon>Hexapoda</taxon>
        <taxon>Insecta</taxon>
        <taxon>Pterygota</taxon>
        <taxon>Neoptera</taxon>
        <taxon>Endopterygota</taxon>
        <taxon>Coleoptera</taxon>
        <taxon>Polyphaga</taxon>
        <taxon>Cucujiformia</taxon>
        <taxon>Nitidulidae</taxon>
        <taxon>Meligethinae</taxon>
        <taxon>Brassicogethes</taxon>
    </lineage>
</organism>
<feature type="compositionally biased region" description="Polar residues" evidence="1">
    <location>
        <begin position="48"/>
        <end position="57"/>
    </location>
</feature>
<feature type="region of interest" description="Disordered" evidence="1">
    <location>
        <begin position="305"/>
        <end position="335"/>
    </location>
</feature>
<feature type="region of interest" description="Disordered" evidence="1">
    <location>
        <begin position="35"/>
        <end position="100"/>
    </location>
</feature>
<protein>
    <submittedName>
        <fullName evidence="2">Uncharacterized protein</fullName>
    </submittedName>
</protein>
<evidence type="ECO:0000256" key="1">
    <source>
        <dbReference type="SAM" id="MobiDB-lite"/>
    </source>
</evidence>
<dbReference type="Proteomes" id="UP001154078">
    <property type="component" value="Chromosome 8"/>
</dbReference>
<feature type="compositionally biased region" description="Polar residues" evidence="1">
    <location>
        <begin position="321"/>
        <end position="335"/>
    </location>
</feature>
<sequence length="357" mass="39732">MNSEIVERAASAQHPSRWYMTAVTNICFSGTSCTTGGHHVKGDESEPFSDSRSSYQPSDNEESEDDIPSEDSDEQYSNYDDQPARTTVNPATVANPATTNDTWGPCGQVAHDFPFTAQSGFQLNPNEFCDPYKIYRKFIDDEVLELIKGNPKTKETQRQNNIGKTSVKINGSDNPKNTTSVDLTAENKALSKQIKNWTKSQVDEIRWDTLNSDLDNIVLNTQNSVNNEMTCQVTCFYKQAYRIPKLSNRWVLSNYLRHILSKNIEVPLESLLKKSKFKKITSFLNPSLKPSTSRVISSFNPEASTSKIISSPNPKPSTSKVISSPNPKASTSKIISSLYPKPSTSKVISSPNPEART</sequence>
<gene>
    <name evidence="2" type="ORF">MELIAE_LOCUS11834</name>
</gene>
<feature type="compositionally biased region" description="Low complexity" evidence="1">
    <location>
        <begin position="305"/>
        <end position="320"/>
    </location>
</feature>
<proteinExistence type="predicted"/>
<feature type="region of interest" description="Disordered" evidence="1">
    <location>
        <begin position="152"/>
        <end position="180"/>
    </location>
</feature>
<evidence type="ECO:0000313" key="3">
    <source>
        <dbReference type="Proteomes" id="UP001154078"/>
    </source>
</evidence>
<accession>A0A9P0FPU6</accession>
<reference evidence="2" key="1">
    <citation type="submission" date="2021-12" db="EMBL/GenBank/DDBJ databases">
        <authorList>
            <person name="King R."/>
        </authorList>
    </citation>
    <scope>NUCLEOTIDE SEQUENCE</scope>
</reference>
<dbReference type="EMBL" id="OV121139">
    <property type="protein sequence ID" value="CAH0562814.1"/>
    <property type="molecule type" value="Genomic_DNA"/>
</dbReference>